<evidence type="ECO:0000313" key="1">
    <source>
        <dbReference type="EMBL" id="KAG7333164.1"/>
    </source>
</evidence>
<gene>
    <name evidence="1" type="ORF">KOW79_003299</name>
</gene>
<accession>A0A9D3P3X5</accession>
<organism evidence="1 2">
    <name type="scientific">Hemibagrus wyckioides</name>
    <dbReference type="NCBI Taxonomy" id="337641"/>
    <lineage>
        <taxon>Eukaryota</taxon>
        <taxon>Metazoa</taxon>
        <taxon>Chordata</taxon>
        <taxon>Craniata</taxon>
        <taxon>Vertebrata</taxon>
        <taxon>Euteleostomi</taxon>
        <taxon>Actinopterygii</taxon>
        <taxon>Neopterygii</taxon>
        <taxon>Teleostei</taxon>
        <taxon>Ostariophysi</taxon>
        <taxon>Siluriformes</taxon>
        <taxon>Bagridae</taxon>
        <taxon>Hemibagrus</taxon>
    </lineage>
</organism>
<keyword evidence="2" id="KW-1185">Reference proteome</keyword>
<reference evidence="1 2" key="1">
    <citation type="submission" date="2021-06" db="EMBL/GenBank/DDBJ databases">
        <title>Chromosome-level genome assembly of the red-tail catfish (Hemibagrus wyckioides).</title>
        <authorList>
            <person name="Shao F."/>
        </authorList>
    </citation>
    <scope>NUCLEOTIDE SEQUENCE [LARGE SCALE GENOMIC DNA]</scope>
    <source>
        <strain evidence="1">EC202008001</strain>
        <tissue evidence="1">Blood</tissue>
    </source>
</reference>
<sequence length="97" mass="11240">MSFCSYDKAGHRFWILADTPGQKMMGEFLELVQVKGSEQTEESGHLSYCGRCHESTGKRILLDPLLDKRVETTALSGRWRLWFLLSDLPDNFFLFCF</sequence>
<protein>
    <submittedName>
        <fullName evidence="1">Uncharacterized protein</fullName>
    </submittedName>
</protein>
<proteinExistence type="predicted"/>
<name>A0A9D3P3X5_9TELE</name>
<evidence type="ECO:0000313" key="2">
    <source>
        <dbReference type="Proteomes" id="UP000824219"/>
    </source>
</evidence>
<dbReference type="Proteomes" id="UP000824219">
    <property type="component" value="Linkage Group LG04"/>
</dbReference>
<dbReference type="AlphaFoldDB" id="A0A9D3P3X5"/>
<dbReference type="EMBL" id="JAHKSW010000004">
    <property type="protein sequence ID" value="KAG7333164.1"/>
    <property type="molecule type" value="Genomic_DNA"/>
</dbReference>
<comment type="caution">
    <text evidence="1">The sequence shown here is derived from an EMBL/GenBank/DDBJ whole genome shotgun (WGS) entry which is preliminary data.</text>
</comment>